<dbReference type="STRING" id="996342.SAMN05443551_0221"/>
<evidence type="ECO:0000313" key="6">
    <source>
        <dbReference type="EMBL" id="SHG66488.1"/>
    </source>
</evidence>
<name>A0A1M5LN63_9RHOB</name>
<evidence type="ECO:0000256" key="3">
    <source>
        <dbReference type="ARBA" id="ARBA00023027"/>
    </source>
</evidence>
<keyword evidence="2" id="KW-0560">Oxidoreductase</keyword>
<organism evidence="6 7">
    <name type="scientific">Marivita hallyeonensis</name>
    <dbReference type="NCBI Taxonomy" id="996342"/>
    <lineage>
        <taxon>Bacteria</taxon>
        <taxon>Pseudomonadati</taxon>
        <taxon>Pseudomonadota</taxon>
        <taxon>Alphaproteobacteria</taxon>
        <taxon>Rhodobacterales</taxon>
        <taxon>Roseobacteraceae</taxon>
        <taxon>Marivita</taxon>
    </lineage>
</organism>
<dbReference type="GO" id="GO:0004022">
    <property type="term" value="F:alcohol dehydrogenase (NAD+) activity"/>
    <property type="evidence" value="ECO:0007669"/>
    <property type="project" value="TreeGrafter"/>
</dbReference>
<dbReference type="InterPro" id="IPR056798">
    <property type="entry name" value="ADH_Fe_C"/>
</dbReference>
<dbReference type="PANTHER" id="PTHR11496">
    <property type="entry name" value="ALCOHOL DEHYDROGENASE"/>
    <property type="match status" value="1"/>
</dbReference>
<dbReference type="Gene3D" id="1.20.1090.10">
    <property type="entry name" value="Dehydroquinate synthase-like - alpha domain"/>
    <property type="match status" value="1"/>
</dbReference>
<dbReference type="Pfam" id="PF00465">
    <property type="entry name" value="Fe-ADH"/>
    <property type="match status" value="1"/>
</dbReference>
<dbReference type="InterPro" id="IPR034786">
    <property type="entry name" value="MAR"/>
</dbReference>
<protein>
    <submittedName>
        <fullName evidence="6">Maleylacetate reductase</fullName>
    </submittedName>
</protein>
<dbReference type="AlphaFoldDB" id="A0A1M5LN63"/>
<dbReference type="SUPFAM" id="SSF56796">
    <property type="entry name" value="Dehydroquinate synthase-like"/>
    <property type="match status" value="1"/>
</dbReference>
<reference evidence="6 7" key="1">
    <citation type="submission" date="2016-11" db="EMBL/GenBank/DDBJ databases">
        <authorList>
            <person name="Jaros S."/>
            <person name="Januszkiewicz K."/>
            <person name="Wedrychowicz H."/>
        </authorList>
    </citation>
    <scope>NUCLEOTIDE SEQUENCE [LARGE SCALE GENOMIC DNA]</scope>
    <source>
        <strain evidence="6 7">DSM 29431</strain>
    </source>
</reference>
<dbReference type="GO" id="GO:0046872">
    <property type="term" value="F:metal ion binding"/>
    <property type="evidence" value="ECO:0007669"/>
    <property type="project" value="InterPro"/>
</dbReference>
<evidence type="ECO:0000259" key="4">
    <source>
        <dbReference type="Pfam" id="PF00465"/>
    </source>
</evidence>
<dbReference type="CDD" id="cd08177">
    <property type="entry name" value="MAR"/>
    <property type="match status" value="1"/>
</dbReference>
<keyword evidence="7" id="KW-1185">Reference proteome</keyword>
<keyword evidence="3" id="KW-0520">NAD</keyword>
<accession>A0A1M5LN63</accession>
<evidence type="ECO:0000256" key="1">
    <source>
        <dbReference type="ARBA" id="ARBA00007358"/>
    </source>
</evidence>
<sequence length="363" mass="38122">MLTVSERNHDVLDSDIQGIDQTVAFGAGLRHHVRKYAAQAGAIRVLILTTPHQSDLGLELAETLGGSAAGIFSKAAMHTPTDITEEALQHLNEAGADAVLSAGGGSTIGLGKALALRAPLVQIALPTTYAGSECTPILGQTENGVKSTMSDPKLRPDVVLYDPELVTTLPVPMTVTSAINAMAHAVEALYAKDRTEATDALAVQGLKAFHEGLPAVLEDPSDLHAREETQKGAWACGTVLGQVGMALHHKLCHTLGGALNLPHAETHAIILPHATSYNWPAAQTELAPVAKMFGAEEPGEALWNFATSLGAPTSLQALGVAETDLDRVAALAAQNPYWNPRDITQDGIRALLQRAWDGTAPQP</sequence>
<dbReference type="OrthoDB" id="3812122at2"/>
<feature type="domain" description="Alcohol dehydrogenase iron-type/glycerol dehydrogenase GldA" evidence="4">
    <location>
        <begin position="22"/>
        <end position="163"/>
    </location>
</feature>
<evidence type="ECO:0000259" key="5">
    <source>
        <dbReference type="Pfam" id="PF25137"/>
    </source>
</evidence>
<feature type="domain" description="Fe-containing alcohol dehydrogenase-like C-terminal" evidence="5">
    <location>
        <begin position="174"/>
        <end position="356"/>
    </location>
</feature>
<proteinExistence type="inferred from homology"/>
<gene>
    <name evidence="6" type="ORF">SAMN05443551_0221</name>
</gene>
<comment type="similarity">
    <text evidence="1">Belongs to the iron-containing alcohol dehydrogenase family.</text>
</comment>
<dbReference type="Gene3D" id="3.40.50.1970">
    <property type="match status" value="1"/>
</dbReference>
<evidence type="ECO:0000313" key="7">
    <source>
        <dbReference type="Proteomes" id="UP000184221"/>
    </source>
</evidence>
<dbReference type="InterPro" id="IPR039697">
    <property type="entry name" value="Alcohol_dehydrogenase_Fe"/>
</dbReference>
<dbReference type="Proteomes" id="UP000184221">
    <property type="component" value="Unassembled WGS sequence"/>
</dbReference>
<evidence type="ECO:0000256" key="2">
    <source>
        <dbReference type="ARBA" id="ARBA00023002"/>
    </source>
</evidence>
<dbReference type="InterPro" id="IPR001670">
    <property type="entry name" value="ADH_Fe/GldA"/>
</dbReference>
<dbReference type="PANTHER" id="PTHR11496:SF102">
    <property type="entry name" value="ALCOHOL DEHYDROGENASE 4"/>
    <property type="match status" value="1"/>
</dbReference>
<dbReference type="Pfam" id="PF25137">
    <property type="entry name" value="ADH_Fe_C"/>
    <property type="match status" value="1"/>
</dbReference>
<dbReference type="EMBL" id="FQXC01000001">
    <property type="protein sequence ID" value="SHG66488.1"/>
    <property type="molecule type" value="Genomic_DNA"/>
</dbReference>
<dbReference type="GO" id="GO:0018506">
    <property type="term" value="F:maleylacetate reductase activity"/>
    <property type="evidence" value="ECO:0007669"/>
    <property type="project" value="InterPro"/>
</dbReference>